<name>A0A5B7CVV0_PORTR</name>
<proteinExistence type="predicted"/>
<evidence type="ECO:0000313" key="2">
    <source>
        <dbReference type="EMBL" id="MPC13529.1"/>
    </source>
</evidence>
<feature type="region of interest" description="Disordered" evidence="1">
    <location>
        <begin position="1"/>
        <end position="39"/>
    </location>
</feature>
<gene>
    <name evidence="2" type="ORF">E2C01_006267</name>
</gene>
<comment type="caution">
    <text evidence="2">The sequence shown here is derived from an EMBL/GenBank/DDBJ whole genome shotgun (WGS) entry which is preliminary data.</text>
</comment>
<feature type="compositionally biased region" description="Acidic residues" evidence="1">
    <location>
        <begin position="1"/>
        <end position="36"/>
    </location>
</feature>
<dbReference type="AlphaFoldDB" id="A0A5B7CVV0"/>
<keyword evidence="3" id="KW-1185">Reference proteome</keyword>
<organism evidence="2 3">
    <name type="scientific">Portunus trituberculatus</name>
    <name type="common">Swimming crab</name>
    <name type="synonym">Neptunus trituberculatus</name>
    <dbReference type="NCBI Taxonomy" id="210409"/>
    <lineage>
        <taxon>Eukaryota</taxon>
        <taxon>Metazoa</taxon>
        <taxon>Ecdysozoa</taxon>
        <taxon>Arthropoda</taxon>
        <taxon>Crustacea</taxon>
        <taxon>Multicrustacea</taxon>
        <taxon>Malacostraca</taxon>
        <taxon>Eumalacostraca</taxon>
        <taxon>Eucarida</taxon>
        <taxon>Decapoda</taxon>
        <taxon>Pleocyemata</taxon>
        <taxon>Brachyura</taxon>
        <taxon>Eubrachyura</taxon>
        <taxon>Portunoidea</taxon>
        <taxon>Portunidae</taxon>
        <taxon>Portuninae</taxon>
        <taxon>Portunus</taxon>
    </lineage>
</organism>
<accession>A0A5B7CVV0</accession>
<reference evidence="2 3" key="1">
    <citation type="submission" date="2019-05" db="EMBL/GenBank/DDBJ databases">
        <title>Another draft genome of Portunus trituberculatus and its Hox gene families provides insights of decapod evolution.</title>
        <authorList>
            <person name="Jeong J.-H."/>
            <person name="Song I."/>
            <person name="Kim S."/>
            <person name="Choi T."/>
            <person name="Kim D."/>
            <person name="Ryu S."/>
            <person name="Kim W."/>
        </authorList>
    </citation>
    <scope>NUCLEOTIDE SEQUENCE [LARGE SCALE GENOMIC DNA]</scope>
    <source>
        <tissue evidence="2">Muscle</tissue>
    </source>
</reference>
<sequence length="77" mass="9055">MDEEETQYNEEEQEENEGNEEEEEGEEEGEVDDTFECFDNPMGEHAIEKTLYDDEGNEVSFVFDKLYMVSTEREVKG</sequence>
<protein>
    <submittedName>
        <fullName evidence="2">Uncharacterized protein</fullName>
    </submittedName>
</protein>
<evidence type="ECO:0000256" key="1">
    <source>
        <dbReference type="SAM" id="MobiDB-lite"/>
    </source>
</evidence>
<dbReference type="Proteomes" id="UP000324222">
    <property type="component" value="Unassembled WGS sequence"/>
</dbReference>
<dbReference type="EMBL" id="VSRR010000288">
    <property type="protein sequence ID" value="MPC13529.1"/>
    <property type="molecule type" value="Genomic_DNA"/>
</dbReference>
<evidence type="ECO:0000313" key="3">
    <source>
        <dbReference type="Proteomes" id="UP000324222"/>
    </source>
</evidence>